<dbReference type="SUPFAM" id="SSF53098">
    <property type="entry name" value="Ribonuclease H-like"/>
    <property type="match status" value="1"/>
</dbReference>
<keyword evidence="3" id="KW-1185">Reference proteome</keyword>
<feature type="non-terminal residue" evidence="2">
    <location>
        <position position="1"/>
    </location>
</feature>
<evidence type="ECO:0000313" key="3">
    <source>
        <dbReference type="Proteomes" id="UP000478052"/>
    </source>
</evidence>
<sequence length="751" mass="86529">NYDTSSTPVKEIQLATNYVLKCTVEKYSTDNELNLQEIVSENIEVNLASDKTSIGVNLNSKYPNDRENFPVDILSCSDVKRLIVQYGPCKPVIEFPLDTNVIDEVVSKTRKFSTDYYFMTSKSGIKIPRLWLCYSVELNKSYCESCWLFADRNYPYFKYSWIEGINDWQHLFQKIAKHEKLIQHIEAVKLRTIWIKNQTIDINLEKQISVEAKFWRDVFTRIIKIILFLTAGNTALRGNEGKGEKAGEGNFLRTVRLLAEFDPVLNTLLTVEENKVKYLSWKIREAPCFSLIIDSTQDICKVDQVNVIIRYTSLNYTLQKIDIKESFLGFFALREHAAEDHVNLILETIIKFGIDINMCRGQGFDGASVMSGIHNGVKKRILDFVLNATYIHCNAHNLNLVLSDVARSTTKVSFGPRWASFTFGENVANIIKKKVLKKVCVTRWEARHDAVYALKDRYIDVLKSLTNISLTSQKTEERAKSIGQLYTVSKLLQSPNTTLHQACGLLENCVRSIKSLRTNYDEIVASSKILCSKWGISTQPKNRRRVFSKKHFDEINHVDEDRRTDITEDNFQVTVFLPIIDTVLSQLQGRFEGLKTVCNNFEFLTPGMILNSEESDLTKNPYDFVQFYQNDISSDFPRQLLSLKENLKNMKLKTIRDLSDFFLENDLCSVYSDIMTACIIFLTLPVTVASAERSFSKLKLIKNYLRNSTSQERLSHIAVLNIEKKKTHELNIEKIINDFAHNKDRKKNFLK</sequence>
<organism evidence="2 3">
    <name type="scientific">Aphis craccivora</name>
    <name type="common">Cowpea aphid</name>
    <dbReference type="NCBI Taxonomy" id="307492"/>
    <lineage>
        <taxon>Eukaryota</taxon>
        <taxon>Metazoa</taxon>
        <taxon>Ecdysozoa</taxon>
        <taxon>Arthropoda</taxon>
        <taxon>Hexapoda</taxon>
        <taxon>Insecta</taxon>
        <taxon>Pterygota</taxon>
        <taxon>Neoptera</taxon>
        <taxon>Paraneoptera</taxon>
        <taxon>Hemiptera</taxon>
        <taxon>Sternorrhyncha</taxon>
        <taxon>Aphidomorpha</taxon>
        <taxon>Aphidoidea</taxon>
        <taxon>Aphididae</taxon>
        <taxon>Aphidini</taxon>
        <taxon>Aphis</taxon>
        <taxon>Aphis</taxon>
    </lineage>
</organism>
<dbReference type="InterPro" id="IPR008906">
    <property type="entry name" value="HATC_C_dom"/>
</dbReference>
<evidence type="ECO:0000313" key="2">
    <source>
        <dbReference type="EMBL" id="KAF0729233.1"/>
    </source>
</evidence>
<feature type="domain" description="HAT C-terminal dimerisation" evidence="1">
    <location>
        <begin position="674"/>
        <end position="724"/>
    </location>
</feature>
<dbReference type="PANTHER" id="PTHR45749">
    <property type="match status" value="1"/>
</dbReference>
<dbReference type="Pfam" id="PF05699">
    <property type="entry name" value="Dimer_Tnp_hAT"/>
    <property type="match status" value="1"/>
</dbReference>
<accession>A0A6G0WPB4</accession>
<comment type="caution">
    <text evidence="2">The sequence shown here is derived from an EMBL/GenBank/DDBJ whole genome shotgun (WGS) entry which is preliminary data.</text>
</comment>
<evidence type="ECO:0000259" key="1">
    <source>
        <dbReference type="Pfam" id="PF05699"/>
    </source>
</evidence>
<dbReference type="GO" id="GO:0046983">
    <property type="term" value="F:protein dimerization activity"/>
    <property type="evidence" value="ECO:0007669"/>
    <property type="project" value="InterPro"/>
</dbReference>
<dbReference type="OrthoDB" id="6619433at2759"/>
<dbReference type="Proteomes" id="UP000478052">
    <property type="component" value="Unassembled WGS sequence"/>
</dbReference>
<dbReference type="EMBL" id="VUJU01008539">
    <property type="protein sequence ID" value="KAF0729233.1"/>
    <property type="molecule type" value="Genomic_DNA"/>
</dbReference>
<dbReference type="AlphaFoldDB" id="A0A6G0WPB4"/>
<gene>
    <name evidence="2" type="ORF">FWK35_00033825</name>
</gene>
<name>A0A6G0WPB4_APHCR</name>
<proteinExistence type="predicted"/>
<dbReference type="InterPro" id="IPR012337">
    <property type="entry name" value="RNaseH-like_sf"/>
</dbReference>
<protein>
    <submittedName>
        <fullName evidence="2">Zinc finger MYM-type protein 1-like</fullName>
    </submittedName>
</protein>
<reference evidence="2 3" key="1">
    <citation type="submission" date="2019-08" db="EMBL/GenBank/DDBJ databases">
        <title>Whole genome of Aphis craccivora.</title>
        <authorList>
            <person name="Voronova N.V."/>
            <person name="Shulinski R.S."/>
            <person name="Bandarenka Y.V."/>
            <person name="Zhorov D.G."/>
            <person name="Warner D."/>
        </authorList>
    </citation>
    <scope>NUCLEOTIDE SEQUENCE [LARGE SCALE GENOMIC DNA]</scope>
    <source>
        <strain evidence="2">180601</strain>
        <tissue evidence="2">Whole Body</tissue>
    </source>
</reference>
<dbReference type="PANTHER" id="PTHR45749:SF21">
    <property type="entry name" value="DUF4371 DOMAIN-CONTAINING PROTEIN"/>
    <property type="match status" value="1"/>
</dbReference>